<dbReference type="AlphaFoldDB" id="A0A075I9U3"/>
<reference evidence="2" key="1">
    <citation type="journal article" date="2014" name="Genome Biol. Evol.">
        <title>Pangenome evidence for extensive interdomain horizontal transfer affecting lineage core and shell genes in uncultured planktonic thaumarchaeota and euryarchaeota.</title>
        <authorList>
            <person name="Deschamps P."/>
            <person name="Zivanovic Y."/>
            <person name="Moreira D."/>
            <person name="Rodriguez-Valera F."/>
            <person name="Lopez-Garcia P."/>
        </authorList>
    </citation>
    <scope>NUCLEOTIDE SEQUENCE</scope>
</reference>
<name>A0A075I9U3_9EURY</name>
<evidence type="ECO:0000256" key="1">
    <source>
        <dbReference type="SAM" id="MobiDB-lite"/>
    </source>
</evidence>
<organism evidence="2">
    <name type="scientific">uncultured marine group II/III euryarchaeote SAT1000_33_E05</name>
    <dbReference type="NCBI Taxonomy" id="1456575"/>
    <lineage>
        <taxon>Archaea</taxon>
        <taxon>Methanobacteriati</taxon>
        <taxon>Methanobacteriota</taxon>
        <taxon>environmental samples</taxon>
    </lineage>
</organism>
<proteinExistence type="predicted"/>
<protein>
    <submittedName>
        <fullName evidence="2">Uncharacterized protein</fullName>
    </submittedName>
</protein>
<feature type="region of interest" description="Disordered" evidence="1">
    <location>
        <begin position="145"/>
        <end position="166"/>
    </location>
</feature>
<accession>A0A075I9U3</accession>
<sequence length="166" mass="19032">MKGNPTPFLSPLPRTAMTAERRGNRIDDLPGWARRIHEQYGSPDLTDLNDVFHGPLINRKSGLRKDDIIEVLLDARALPDKADPWMRGMLIGTSRSAVEILDEGGEFRSIARDVIVEVRLVTHLRQPYIEDRELMTFEKEDMRRRSNMHEEAERSADGSDDSHLWG</sequence>
<evidence type="ECO:0000313" key="2">
    <source>
        <dbReference type="EMBL" id="AIF24570.1"/>
    </source>
</evidence>
<dbReference type="EMBL" id="KF901264">
    <property type="protein sequence ID" value="AIF24570.1"/>
    <property type="molecule type" value="Genomic_DNA"/>
</dbReference>